<evidence type="ECO:0000256" key="2">
    <source>
        <dbReference type="ARBA" id="ARBA00023015"/>
    </source>
</evidence>
<sequence>MVKYEAIANEIRNRITNGEYKVESLIPDQVTLSEEFKVSRMTIKKALDILAMEGLIYRQRGAGTFVMKNSPLNEKNAAVNEYDGLTKQMQGHKLESKIIKFTVEFPSEEMMEHLMIEKSMPVYNLIRLRILDDKPYVLEHTCMPTDLAVGLTEDIIKGSIYKYLHEDLNITFSGAFRKIRADKSSKYDQEYLNCGVHDPVLEVEQIVYLKDGRPFEHSRSRHRYDTRSFTFIDMNQKF</sequence>
<name>A0A1H0Z5R3_9LACT</name>
<dbReference type="InterPro" id="IPR036388">
    <property type="entry name" value="WH-like_DNA-bd_sf"/>
</dbReference>
<keyword evidence="1" id="KW-0678">Repressor</keyword>
<dbReference type="EMBL" id="FNJW01000008">
    <property type="protein sequence ID" value="SDQ22789.1"/>
    <property type="molecule type" value="Genomic_DNA"/>
</dbReference>
<evidence type="ECO:0000256" key="3">
    <source>
        <dbReference type="ARBA" id="ARBA00023125"/>
    </source>
</evidence>
<dbReference type="SUPFAM" id="SSF64288">
    <property type="entry name" value="Chorismate lyase-like"/>
    <property type="match status" value="1"/>
</dbReference>
<dbReference type="GO" id="GO:0003700">
    <property type="term" value="F:DNA-binding transcription factor activity"/>
    <property type="evidence" value="ECO:0007669"/>
    <property type="project" value="InterPro"/>
</dbReference>
<dbReference type="Pfam" id="PF00392">
    <property type="entry name" value="GntR"/>
    <property type="match status" value="1"/>
</dbReference>
<dbReference type="SMART" id="SM00866">
    <property type="entry name" value="UTRA"/>
    <property type="match status" value="1"/>
</dbReference>
<evidence type="ECO:0000313" key="6">
    <source>
        <dbReference type="EMBL" id="SDQ22789.1"/>
    </source>
</evidence>
<gene>
    <name evidence="6" type="ORF">SAMN04487752_1340</name>
</gene>
<keyword evidence="2" id="KW-0805">Transcription regulation</keyword>
<evidence type="ECO:0000256" key="1">
    <source>
        <dbReference type="ARBA" id="ARBA00022491"/>
    </source>
</evidence>
<keyword evidence="7" id="KW-1185">Reference proteome</keyword>
<dbReference type="Pfam" id="PF07702">
    <property type="entry name" value="UTRA"/>
    <property type="match status" value="1"/>
</dbReference>
<evidence type="ECO:0000313" key="7">
    <source>
        <dbReference type="Proteomes" id="UP000199481"/>
    </source>
</evidence>
<dbReference type="PRINTS" id="PR00035">
    <property type="entry name" value="HTHGNTR"/>
</dbReference>
<dbReference type="InterPro" id="IPR036390">
    <property type="entry name" value="WH_DNA-bd_sf"/>
</dbReference>
<evidence type="ECO:0000256" key="4">
    <source>
        <dbReference type="ARBA" id="ARBA00023163"/>
    </source>
</evidence>
<dbReference type="PANTHER" id="PTHR44846">
    <property type="entry name" value="MANNOSYL-D-GLYCERATE TRANSPORT/METABOLISM SYSTEM REPRESSOR MNGR-RELATED"/>
    <property type="match status" value="1"/>
</dbReference>
<dbReference type="Gene3D" id="3.40.1410.10">
    <property type="entry name" value="Chorismate lyase-like"/>
    <property type="match status" value="1"/>
</dbReference>
<dbReference type="InterPro" id="IPR011663">
    <property type="entry name" value="UTRA"/>
</dbReference>
<dbReference type="GO" id="GO:0003677">
    <property type="term" value="F:DNA binding"/>
    <property type="evidence" value="ECO:0007669"/>
    <property type="project" value="UniProtKB-KW"/>
</dbReference>
<organism evidence="6 7">
    <name type="scientific">Carnobacterium viridans</name>
    <dbReference type="NCBI Taxonomy" id="174587"/>
    <lineage>
        <taxon>Bacteria</taxon>
        <taxon>Bacillati</taxon>
        <taxon>Bacillota</taxon>
        <taxon>Bacilli</taxon>
        <taxon>Lactobacillales</taxon>
        <taxon>Carnobacteriaceae</taxon>
        <taxon>Carnobacterium</taxon>
    </lineage>
</organism>
<dbReference type="RefSeq" id="WP_035020237.1">
    <property type="nucleotide sequence ID" value="NZ_CP084916.1"/>
</dbReference>
<feature type="domain" description="HTH gntR-type" evidence="5">
    <location>
        <begin position="1"/>
        <end position="69"/>
    </location>
</feature>
<dbReference type="CDD" id="cd07377">
    <property type="entry name" value="WHTH_GntR"/>
    <property type="match status" value="1"/>
</dbReference>
<proteinExistence type="predicted"/>
<dbReference type="OrthoDB" id="9815017at2"/>
<dbReference type="Gene3D" id="1.10.10.10">
    <property type="entry name" value="Winged helix-like DNA-binding domain superfamily/Winged helix DNA-binding domain"/>
    <property type="match status" value="1"/>
</dbReference>
<dbReference type="PANTHER" id="PTHR44846:SF5">
    <property type="entry name" value="HTH-TYPE TRANSCRIPTIONAL REGULATOR GMUR"/>
    <property type="match status" value="1"/>
</dbReference>
<dbReference type="InterPro" id="IPR000524">
    <property type="entry name" value="Tscrpt_reg_HTH_GntR"/>
</dbReference>
<reference evidence="7" key="1">
    <citation type="submission" date="2016-10" db="EMBL/GenBank/DDBJ databases">
        <authorList>
            <person name="Varghese N."/>
            <person name="Submissions S."/>
        </authorList>
    </citation>
    <scope>NUCLEOTIDE SEQUENCE [LARGE SCALE GENOMIC DNA]</scope>
    <source>
        <strain evidence="7">MPL-11</strain>
    </source>
</reference>
<dbReference type="FunFam" id="1.10.10.10:FF:000079">
    <property type="entry name" value="GntR family transcriptional regulator"/>
    <property type="match status" value="1"/>
</dbReference>
<dbReference type="GO" id="GO:0045892">
    <property type="term" value="P:negative regulation of DNA-templated transcription"/>
    <property type="evidence" value="ECO:0007669"/>
    <property type="project" value="TreeGrafter"/>
</dbReference>
<dbReference type="InterPro" id="IPR050679">
    <property type="entry name" value="Bact_HTH_transcr_reg"/>
</dbReference>
<keyword evidence="4" id="KW-0804">Transcription</keyword>
<accession>A0A1H0Z5R3</accession>
<dbReference type="PROSITE" id="PS50949">
    <property type="entry name" value="HTH_GNTR"/>
    <property type="match status" value="1"/>
</dbReference>
<dbReference type="AlphaFoldDB" id="A0A1H0Z5R3"/>
<dbReference type="FunFam" id="3.40.1410.10:FF:000008">
    <property type="entry name" value="Transcriptional regulator, GntR family"/>
    <property type="match status" value="1"/>
</dbReference>
<dbReference type="InterPro" id="IPR028978">
    <property type="entry name" value="Chorismate_lyase_/UTRA_dom_sf"/>
</dbReference>
<keyword evidence="3" id="KW-0238">DNA-binding</keyword>
<dbReference type="SMART" id="SM00345">
    <property type="entry name" value="HTH_GNTR"/>
    <property type="match status" value="1"/>
</dbReference>
<dbReference type="Proteomes" id="UP000199481">
    <property type="component" value="Unassembled WGS sequence"/>
</dbReference>
<dbReference type="SUPFAM" id="SSF46785">
    <property type="entry name" value="Winged helix' DNA-binding domain"/>
    <property type="match status" value="1"/>
</dbReference>
<protein>
    <submittedName>
        <fullName evidence="6">Transcriptional regulator, GntR family</fullName>
    </submittedName>
</protein>
<evidence type="ECO:0000259" key="5">
    <source>
        <dbReference type="PROSITE" id="PS50949"/>
    </source>
</evidence>